<evidence type="ECO:0000313" key="2">
    <source>
        <dbReference type="Proteomes" id="UP000784294"/>
    </source>
</evidence>
<gene>
    <name evidence="1" type="ORF">PXEA_LOCUS19449</name>
</gene>
<keyword evidence="2" id="KW-1185">Reference proteome</keyword>
<sequence>MSYNVYFTKIHPFILYSYYFCILSLPNRFSSSYSAFHVPSLFISTVSTDNFAPVAKTISFAEIAPNAACAKPPVLNFDVFAAKLATTLFAYPITAQLKWARGALL</sequence>
<dbReference type="EMBL" id="CAAALY010077511">
    <property type="protein sequence ID" value="VEL26009.1"/>
    <property type="molecule type" value="Genomic_DNA"/>
</dbReference>
<organism evidence="1 2">
    <name type="scientific">Protopolystoma xenopodis</name>
    <dbReference type="NCBI Taxonomy" id="117903"/>
    <lineage>
        <taxon>Eukaryota</taxon>
        <taxon>Metazoa</taxon>
        <taxon>Spiralia</taxon>
        <taxon>Lophotrochozoa</taxon>
        <taxon>Platyhelminthes</taxon>
        <taxon>Monogenea</taxon>
        <taxon>Polyopisthocotylea</taxon>
        <taxon>Polystomatidea</taxon>
        <taxon>Polystomatidae</taxon>
        <taxon>Protopolystoma</taxon>
    </lineage>
</organism>
<name>A0A3S5AKE3_9PLAT</name>
<protein>
    <submittedName>
        <fullName evidence="1">Uncharacterized protein</fullName>
    </submittedName>
</protein>
<reference evidence="1" key="1">
    <citation type="submission" date="2018-11" db="EMBL/GenBank/DDBJ databases">
        <authorList>
            <consortium name="Pathogen Informatics"/>
        </authorList>
    </citation>
    <scope>NUCLEOTIDE SEQUENCE</scope>
</reference>
<dbReference type="AlphaFoldDB" id="A0A3S5AKE3"/>
<evidence type="ECO:0000313" key="1">
    <source>
        <dbReference type="EMBL" id="VEL26009.1"/>
    </source>
</evidence>
<proteinExistence type="predicted"/>
<accession>A0A3S5AKE3</accession>
<dbReference type="Proteomes" id="UP000784294">
    <property type="component" value="Unassembled WGS sequence"/>
</dbReference>
<comment type="caution">
    <text evidence="1">The sequence shown here is derived from an EMBL/GenBank/DDBJ whole genome shotgun (WGS) entry which is preliminary data.</text>
</comment>